<dbReference type="AlphaFoldDB" id="A0A7C4U7Z1"/>
<evidence type="ECO:0000313" key="1">
    <source>
        <dbReference type="EMBL" id="HGW92336.1"/>
    </source>
</evidence>
<gene>
    <name evidence="1" type="ORF">ENV67_07345</name>
</gene>
<dbReference type="InterPro" id="IPR004564">
    <property type="entry name" value="OM_lipoprot_carrier_LolA-like"/>
</dbReference>
<dbReference type="SUPFAM" id="SSF89392">
    <property type="entry name" value="Prokaryotic lipoproteins and lipoprotein localization factors"/>
    <property type="match status" value="1"/>
</dbReference>
<dbReference type="InterPro" id="IPR029046">
    <property type="entry name" value="LolA/LolB/LppX"/>
</dbReference>
<name>A0A7C4U7Z1_UNCW3</name>
<dbReference type="CDD" id="cd16325">
    <property type="entry name" value="LolA"/>
    <property type="match status" value="1"/>
</dbReference>
<protein>
    <recommendedName>
        <fullName evidence="2">DUF4292 domain-containing protein</fullName>
    </recommendedName>
</protein>
<accession>A0A7C4U7Z1</accession>
<organism evidence="1">
    <name type="scientific">candidate division WOR-3 bacterium</name>
    <dbReference type="NCBI Taxonomy" id="2052148"/>
    <lineage>
        <taxon>Bacteria</taxon>
        <taxon>Bacteria division WOR-3</taxon>
    </lineage>
</organism>
<sequence>MRKGICVFFFLIVLVSLSVKCITIEEIIKKIEANGSRIEDMEADVTTRIKIGDGEIQIQKMRMAMKGRDRVRIELISPMRQTTIINGKKMMVQTQDGKKSIITQDTLPMMEQTGFQNMSEFLKGNKVNVINVENDIANIEIIPESPTPMVQKIEMGVDIERGVIISQRIYSNMGVMKMEMEYGKISGVWVIKRMRIITPSPMGGLGEVESEYKNIKINKGIKDIFFEIK</sequence>
<evidence type="ECO:0008006" key="2">
    <source>
        <dbReference type="Google" id="ProtNLM"/>
    </source>
</evidence>
<dbReference type="Gene3D" id="2.50.20.10">
    <property type="entry name" value="Lipoprotein localisation LolA/LolB/LppX"/>
    <property type="match status" value="1"/>
</dbReference>
<reference evidence="1" key="1">
    <citation type="journal article" date="2020" name="mSystems">
        <title>Genome- and Community-Level Interaction Insights into Carbon Utilization and Element Cycling Functions of Hydrothermarchaeota in Hydrothermal Sediment.</title>
        <authorList>
            <person name="Zhou Z."/>
            <person name="Liu Y."/>
            <person name="Xu W."/>
            <person name="Pan J."/>
            <person name="Luo Z.H."/>
            <person name="Li M."/>
        </authorList>
    </citation>
    <scope>NUCLEOTIDE SEQUENCE [LARGE SCALE GENOMIC DNA]</scope>
    <source>
        <strain evidence="1">SpSt-780</strain>
    </source>
</reference>
<dbReference type="EMBL" id="DTHG01000090">
    <property type="protein sequence ID" value="HGW92336.1"/>
    <property type="molecule type" value="Genomic_DNA"/>
</dbReference>
<proteinExistence type="predicted"/>
<comment type="caution">
    <text evidence="1">The sequence shown here is derived from an EMBL/GenBank/DDBJ whole genome shotgun (WGS) entry which is preliminary data.</text>
</comment>